<sequence>MYTRLIDRVTPERPIEGLGTVFKLAEVDETELNRSLSVKESSTGLECLLEMGIDRTTQWRAGPSRLATLLARRRGLLSCELSRQPQRANTSQTCQPSTIFSSEQIDKPVAEKGTLCTNGKSITLLRCQDGATAAAAIAFSTSLPLNFEVFIAEKECAACCIKDILAVERGQRSDFCVLFVPVS</sequence>
<proteinExistence type="predicted"/>
<gene>
    <name evidence="1" type="ORF">LTR25_001187</name>
</gene>
<evidence type="ECO:0000313" key="2">
    <source>
        <dbReference type="Proteomes" id="UP001345827"/>
    </source>
</evidence>
<accession>A0AAV9QJR7</accession>
<name>A0AAV9QJR7_9PEZI</name>
<dbReference type="Proteomes" id="UP001345827">
    <property type="component" value="Unassembled WGS sequence"/>
</dbReference>
<evidence type="ECO:0000313" key="1">
    <source>
        <dbReference type="EMBL" id="KAK5543573.1"/>
    </source>
</evidence>
<comment type="caution">
    <text evidence="1">The sequence shown here is derived from an EMBL/GenBank/DDBJ whole genome shotgun (WGS) entry which is preliminary data.</text>
</comment>
<dbReference type="AlphaFoldDB" id="A0AAV9QJR7"/>
<reference evidence="1 2" key="1">
    <citation type="submission" date="2023-06" db="EMBL/GenBank/DDBJ databases">
        <title>Black Yeasts Isolated from many extreme environments.</title>
        <authorList>
            <person name="Coleine C."/>
            <person name="Stajich J.E."/>
            <person name="Selbmann L."/>
        </authorList>
    </citation>
    <scope>NUCLEOTIDE SEQUENCE [LARGE SCALE GENOMIC DNA]</scope>
    <source>
        <strain evidence="1 2">CCFEE 5887</strain>
    </source>
</reference>
<protein>
    <submittedName>
        <fullName evidence="1">Uncharacterized protein</fullName>
    </submittedName>
</protein>
<organism evidence="1 2">
    <name type="scientific">Vermiconidia calcicola</name>
    <dbReference type="NCBI Taxonomy" id="1690605"/>
    <lineage>
        <taxon>Eukaryota</taxon>
        <taxon>Fungi</taxon>
        <taxon>Dikarya</taxon>
        <taxon>Ascomycota</taxon>
        <taxon>Pezizomycotina</taxon>
        <taxon>Dothideomycetes</taxon>
        <taxon>Dothideomycetidae</taxon>
        <taxon>Mycosphaerellales</taxon>
        <taxon>Extremaceae</taxon>
        <taxon>Vermiconidia</taxon>
    </lineage>
</organism>
<keyword evidence="2" id="KW-1185">Reference proteome</keyword>
<dbReference type="EMBL" id="JAXLQG010000002">
    <property type="protein sequence ID" value="KAK5543573.1"/>
    <property type="molecule type" value="Genomic_DNA"/>
</dbReference>